<organism evidence="1 2">
    <name type="scientific">Gimesia panareensis</name>
    <dbReference type="NCBI Taxonomy" id="2527978"/>
    <lineage>
        <taxon>Bacteria</taxon>
        <taxon>Pseudomonadati</taxon>
        <taxon>Planctomycetota</taxon>
        <taxon>Planctomycetia</taxon>
        <taxon>Planctomycetales</taxon>
        <taxon>Planctomycetaceae</taxon>
        <taxon>Gimesia</taxon>
    </lineage>
</organism>
<dbReference type="Proteomes" id="UP000315647">
    <property type="component" value="Chromosome"/>
</dbReference>
<reference evidence="1 2" key="1">
    <citation type="submission" date="2019-03" db="EMBL/GenBank/DDBJ databases">
        <title>Deep-cultivation of Planctomycetes and their phenomic and genomic characterization uncovers novel biology.</title>
        <authorList>
            <person name="Wiegand S."/>
            <person name="Jogler M."/>
            <person name="Boedeker C."/>
            <person name="Pinto D."/>
            <person name="Vollmers J."/>
            <person name="Rivas-Marin E."/>
            <person name="Kohn T."/>
            <person name="Peeters S.H."/>
            <person name="Heuer A."/>
            <person name="Rast P."/>
            <person name="Oberbeckmann S."/>
            <person name="Bunk B."/>
            <person name="Jeske O."/>
            <person name="Meyerdierks A."/>
            <person name="Storesund J.E."/>
            <person name="Kallscheuer N."/>
            <person name="Luecker S."/>
            <person name="Lage O.M."/>
            <person name="Pohl T."/>
            <person name="Merkel B.J."/>
            <person name="Hornburger P."/>
            <person name="Mueller R.-W."/>
            <person name="Bruemmer F."/>
            <person name="Labrenz M."/>
            <person name="Spormann A.M."/>
            <person name="Op den Camp H."/>
            <person name="Overmann J."/>
            <person name="Amann R."/>
            <person name="Jetten M.S.M."/>
            <person name="Mascher T."/>
            <person name="Medema M.H."/>
            <person name="Devos D.P."/>
            <person name="Kaster A.-K."/>
            <person name="Ovreas L."/>
            <person name="Rohde M."/>
            <person name="Galperin M.Y."/>
            <person name="Jogler C."/>
        </authorList>
    </citation>
    <scope>NUCLEOTIDE SEQUENCE [LARGE SCALE GENOMIC DNA]</scope>
    <source>
        <strain evidence="1 2">Enr10</strain>
    </source>
</reference>
<sequence>MPAEICNVESVIENEIKQGLNQRQIAQTYALALRSSYQTDWEKVNKMIVDRWSVSGLTRIKNMAWKGTCFEQPKLNPTP</sequence>
<evidence type="ECO:0000313" key="2">
    <source>
        <dbReference type="Proteomes" id="UP000315647"/>
    </source>
</evidence>
<proteinExistence type="predicted"/>
<dbReference type="AlphaFoldDB" id="A0A517Q5C8"/>
<name>A0A517Q5C8_9PLAN</name>
<dbReference type="EMBL" id="CP037421">
    <property type="protein sequence ID" value="QDT26829.1"/>
    <property type="molecule type" value="Genomic_DNA"/>
</dbReference>
<evidence type="ECO:0000313" key="1">
    <source>
        <dbReference type="EMBL" id="QDT26829.1"/>
    </source>
</evidence>
<dbReference type="RefSeq" id="WP_145448990.1">
    <property type="nucleotide sequence ID" value="NZ_CP037421.1"/>
</dbReference>
<accession>A0A517Q5C8</accession>
<protein>
    <submittedName>
        <fullName evidence="1">Uncharacterized protein</fullName>
    </submittedName>
</protein>
<keyword evidence="2" id="KW-1185">Reference proteome</keyword>
<gene>
    <name evidence="1" type="ORF">Enr10x_21390</name>
</gene>